<dbReference type="EMBL" id="LUKY01000033">
    <property type="protein sequence ID" value="OIZ94433.1"/>
    <property type="molecule type" value="Genomic_DNA"/>
</dbReference>
<reference evidence="2 3" key="1">
    <citation type="submission" date="2016-03" db="EMBL/GenBank/DDBJ databases">
        <title>Comparative genomics of Rickettsiella.</title>
        <authorList>
            <person name="Chandler C."/>
            <person name="Wang Y."/>
        </authorList>
    </citation>
    <scope>NUCLEOTIDE SEQUENCE [LARGE SCALE GENOMIC DNA]</scope>
    <source>
        <strain evidence="2 3">RCFS May 2013</strain>
    </source>
</reference>
<comment type="caution">
    <text evidence="2">The sequence shown here is derived from an EMBL/GenBank/DDBJ whole genome shotgun (WGS) entry which is preliminary data.</text>
</comment>
<dbReference type="STRING" id="1225476.A1D18_06245"/>
<evidence type="ECO:0000313" key="3">
    <source>
        <dbReference type="Proteomes" id="UP000183924"/>
    </source>
</evidence>
<dbReference type="Gene3D" id="2.60.260.40">
    <property type="entry name" value="q5lls5 like domains"/>
    <property type="match status" value="1"/>
</dbReference>
<accession>A0A1J8NGI7</accession>
<dbReference type="Pfam" id="PF10276">
    <property type="entry name" value="zf-CHCC"/>
    <property type="match status" value="1"/>
</dbReference>
<gene>
    <name evidence="2" type="ORF">A1D18_06245</name>
</gene>
<dbReference type="RefSeq" id="WP_071662921.1">
    <property type="nucleotide sequence ID" value="NZ_LUKY01000033.1"/>
</dbReference>
<dbReference type="OrthoDB" id="9806844at2"/>
<evidence type="ECO:0000313" key="2">
    <source>
        <dbReference type="EMBL" id="OIZ94433.1"/>
    </source>
</evidence>
<feature type="domain" description="Zinc finger CHCC-type" evidence="1">
    <location>
        <begin position="32"/>
        <end position="58"/>
    </location>
</feature>
<dbReference type="AlphaFoldDB" id="A0A1J8NGI7"/>
<evidence type="ECO:0000259" key="1">
    <source>
        <dbReference type="Pfam" id="PF10276"/>
    </source>
</evidence>
<dbReference type="InterPro" id="IPR019401">
    <property type="entry name" value="Znf_CHCC"/>
</dbReference>
<keyword evidence="3" id="KW-1185">Reference proteome</keyword>
<dbReference type="Proteomes" id="UP000183924">
    <property type="component" value="Unassembled WGS sequence"/>
</dbReference>
<proteinExistence type="predicted"/>
<sequence>MSLPLKRSQTKRYYEISPQNLPLSCPLKNSSLWDSHPRVYLPIAKTGHVTCPYCGTEYFLKNKIS</sequence>
<protein>
    <recommendedName>
        <fullName evidence="1">Zinc finger CHCC-type domain-containing protein</fullName>
    </recommendedName>
</protein>
<organism evidence="2 3">
    <name type="scientific">Candidatus Rickettsiella isopodorum</name>
    <dbReference type="NCBI Taxonomy" id="1225476"/>
    <lineage>
        <taxon>Bacteria</taxon>
        <taxon>Pseudomonadati</taxon>
        <taxon>Pseudomonadota</taxon>
        <taxon>Gammaproteobacteria</taxon>
        <taxon>Legionellales</taxon>
        <taxon>Coxiellaceae</taxon>
        <taxon>Rickettsiella</taxon>
    </lineage>
</organism>
<name>A0A1J8NGI7_9COXI</name>